<feature type="domain" description="CzcB-like C-terminal circularly permuted SH3-like" evidence="5">
    <location>
        <begin position="430"/>
        <end position="490"/>
    </location>
</feature>
<dbReference type="Pfam" id="PF25975">
    <property type="entry name" value="CzcB_C"/>
    <property type="match status" value="1"/>
</dbReference>
<dbReference type="NCBIfam" id="TIGR01730">
    <property type="entry name" value="RND_mfp"/>
    <property type="match status" value="1"/>
</dbReference>
<dbReference type="SUPFAM" id="SSF111369">
    <property type="entry name" value="HlyD-like secretion proteins"/>
    <property type="match status" value="1"/>
</dbReference>
<comment type="similarity">
    <text evidence="1">Belongs to the membrane fusion protein (MFP) (TC 8.A.1) family.</text>
</comment>
<dbReference type="PANTHER" id="PTHR30097:SF4">
    <property type="entry name" value="SLR6042 PROTEIN"/>
    <property type="match status" value="1"/>
</dbReference>
<dbReference type="GO" id="GO:0016020">
    <property type="term" value="C:membrane"/>
    <property type="evidence" value="ECO:0007669"/>
    <property type="project" value="InterPro"/>
</dbReference>
<evidence type="ECO:0000259" key="4">
    <source>
        <dbReference type="Pfam" id="PF25893"/>
    </source>
</evidence>
<evidence type="ECO:0000256" key="3">
    <source>
        <dbReference type="SAM" id="SignalP"/>
    </source>
</evidence>
<dbReference type="HOGENOM" id="CLU_041892_0_0_10"/>
<reference evidence="6 7" key="1">
    <citation type="journal article" date="2011" name="Stand. Genomic Sci.">
        <title>Complete genome sequence of Haliscomenobacter hydrossis type strain (O).</title>
        <authorList>
            <consortium name="US DOE Joint Genome Institute (JGI-PGF)"/>
            <person name="Daligault H."/>
            <person name="Lapidus A."/>
            <person name="Zeytun A."/>
            <person name="Nolan M."/>
            <person name="Lucas S."/>
            <person name="Del Rio T.G."/>
            <person name="Tice H."/>
            <person name="Cheng J.F."/>
            <person name="Tapia R."/>
            <person name="Han C."/>
            <person name="Goodwin L."/>
            <person name="Pitluck S."/>
            <person name="Liolios K."/>
            <person name="Pagani I."/>
            <person name="Ivanova N."/>
            <person name="Huntemann M."/>
            <person name="Mavromatis K."/>
            <person name="Mikhailova N."/>
            <person name="Pati A."/>
            <person name="Chen A."/>
            <person name="Palaniappan K."/>
            <person name="Land M."/>
            <person name="Hauser L."/>
            <person name="Brambilla E.M."/>
            <person name="Rohde M."/>
            <person name="Verbarg S."/>
            <person name="Goker M."/>
            <person name="Bristow J."/>
            <person name="Eisen J.A."/>
            <person name="Markowitz V."/>
            <person name="Hugenholtz P."/>
            <person name="Kyrpides N.C."/>
            <person name="Klenk H.P."/>
            <person name="Woyke T."/>
        </authorList>
    </citation>
    <scope>NUCLEOTIDE SEQUENCE [LARGE SCALE GENOMIC DNA]</scope>
    <source>
        <strain evidence="7">ATCC 27775 / DSM 1100 / LMG 10767 / O</strain>
    </source>
</reference>
<dbReference type="Gene3D" id="2.40.50.100">
    <property type="match status" value="1"/>
</dbReference>
<feature type="signal peptide" evidence="3">
    <location>
        <begin position="1"/>
        <end position="27"/>
    </location>
</feature>
<dbReference type="PANTHER" id="PTHR30097">
    <property type="entry name" value="CATION EFFLUX SYSTEM PROTEIN CUSB"/>
    <property type="match status" value="1"/>
</dbReference>
<dbReference type="PROSITE" id="PS51257">
    <property type="entry name" value="PROKAR_LIPOPROTEIN"/>
    <property type="match status" value="1"/>
</dbReference>
<keyword evidence="2" id="KW-0813">Transport</keyword>
<dbReference type="Pfam" id="PF25893">
    <property type="entry name" value="HH_CzcB"/>
    <property type="match status" value="1"/>
</dbReference>
<dbReference type="InterPro" id="IPR058649">
    <property type="entry name" value="CzcB_C"/>
</dbReference>
<dbReference type="Gene3D" id="2.40.420.20">
    <property type="match status" value="1"/>
</dbReference>
<dbReference type="Gene3D" id="2.40.30.170">
    <property type="match status" value="1"/>
</dbReference>
<keyword evidence="7" id="KW-1185">Reference proteome</keyword>
<dbReference type="GO" id="GO:0030313">
    <property type="term" value="C:cell envelope"/>
    <property type="evidence" value="ECO:0007669"/>
    <property type="project" value="TreeGrafter"/>
</dbReference>
<evidence type="ECO:0000313" key="7">
    <source>
        <dbReference type="Proteomes" id="UP000008461"/>
    </source>
</evidence>
<dbReference type="FunFam" id="2.40.420.20:FF:000006">
    <property type="entry name" value="RND family efflux transporter MFP subunit"/>
    <property type="match status" value="1"/>
</dbReference>
<protein>
    <submittedName>
        <fullName evidence="6">Efflux transporter, RND family, MFP subunit</fullName>
    </submittedName>
</protein>
<dbReference type="AlphaFoldDB" id="F4L278"/>
<dbReference type="EMBL" id="CP002691">
    <property type="protein sequence ID" value="AEE51685.1"/>
    <property type="molecule type" value="Genomic_DNA"/>
</dbReference>
<dbReference type="GO" id="GO:0022857">
    <property type="term" value="F:transmembrane transporter activity"/>
    <property type="evidence" value="ECO:0007669"/>
    <property type="project" value="InterPro"/>
</dbReference>
<keyword evidence="3" id="KW-0732">Signal</keyword>
<dbReference type="InterPro" id="IPR051909">
    <property type="entry name" value="MFP_Cation_Efflux"/>
</dbReference>
<evidence type="ECO:0000256" key="1">
    <source>
        <dbReference type="ARBA" id="ARBA00009477"/>
    </source>
</evidence>
<feature type="domain" description="CzcB-like alpha-helical hairpin" evidence="4">
    <location>
        <begin position="248"/>
        <end position="297"/>
    </location>
</feature>
<dbReference type="InterPro" id="IPR058648">
    <property type="entry name" value="HH_CzcB-like"/>
</dbReference>
<evidence type="ECO:0000259" key="5">
    <source>
        <dbReference type="Pfam" id="PF25975"/>
    </source>
</evidence>
<dbReference type="eggNOG" id="COG0845">
    <property type="taxonomic scope" value="Bacteria"/>
</dbReference>
<dbReference type="RefSeq" id="WP_013766224.1">
    <property type="nucleotide sequence ID" value="NC_015510.1"/>
</dbReference>
<dbReference type="KEGG" id="hhy:Halhy_3833"/>
<proteinExistence type="inferred from homology"/>
<name>F4L278_HALH1</name>
<organism evidence="6 7">
    <name type="scientific">Haliscomenobacter hydrossis (strain ATCC 27775 / DSM 1100 / LMG 10767 / O)</name>
    <dbReference type="NCBI Taxonomy" id="760192"/>
    <lineage>
        <taxon>Bacteria</taxon>
        <taxon>Pseudomonadati</taxon>
        <taxon>Bacteroidota</taxon>
        <taxon>Saprospiria</taxon>
        <taxon>Saprospirales</taxon>
        <taxon>Haliscomenobacteraceae</taxon>
        <taxon>Haliscomenobacter</taxon>
    </lineage>
</organism>
<dbReference type="Proteomes" id="UP000008461">
    <property type="component" value="Chromosome"/>
</dbReference>
<dbReference type="GO" id="GO:0015679">
    <property type="term" value="P:plasma membrane copper ion transport"/>
    <property type="evidence" value="ECO:0007669"/>
    <property type="project" value="TreeGrafter"/>
</dbReference>
<dbReference type="GO" id="GO:0060003">
    <property type="term" value="P:copper ion export"/>
    <property type="evidence" value="ECO:0007669"/>
    <property type="project" value="TreeGrafter"/>
</dbReference>
<dbReference type="Gene3D" id="1.10.287.470">
    <property type="entry name" value="Helix hairpin bin"/>
    <property type="match status" value="1"/>
</dbReference>
<feature type="chain" id="PRO_5003310568" evidence="3">
    <location>
        <begin position="28"/>
        <end position="505"/>
    </location>
</feature>
<gene>
    <name evidence="6" type="ordered locus">Halhy_3833</name>
</gene>
<dbReference type="STRING" id="760192.Halhy_3833"/>
<dbReference type="InterPro" id="IPR006143">
    <property type="entry name" value="RND_pump_MFP"/>
</dbReference>
<evidence type="ECO:0000313" key="6">
    <source>
        <dbReference type="EMBL" id="AEE51685.1"/>
    </source>
</evidence>
<accession>F4L278</accession>
<sequence>MKKSLLLLAALCYLLVACNSNSPEAEADQPQDAAVELEALAYTLYTSKSELFVEFKPLVVGTESRFAAHFTALGDLFKAIGKGTVKLSLVGEGASQSITATEPEVPGIFRLRMTPEKAGNYKLVFDIQTPIYTDQIIIENVKVYPDEKTAIAQQPEASGGGNDITYLKEQAWKVEFANAPAQIELFSEVIRTGGQILAAPGDEAVVTTQISGVVSFTGKNFLPGSSIPAGMSLFTVKSNEVVQSNLGAEVTKAETDLATTKKNFERASELIKDKIISEREFLEAQLRYENAQTQLKAVSVSRNFNQNRQRISTPMGGFLKNILVENGQFVNAGQPLATISKNKKLLLRADVSQRYFSKLAAITAANFKTTDSEQVFNTGQLNGKVLSFGKTAVANSPFVPFTFEMDNVGNFIPGSVVEVFLQAASQPALVVPVTALLEEQGVFYVYVQTEGESFQKREVKIGAADGLRVQILSGIAEGERVVTKGAYQIKLSTASGTLPAHGHEH</sequence>
<reference key="2">
    <citation type="submission" date="2011-04" db="EMBL/GenBank/DDBJ databases">
        <title>Complete sequence of chromosome of Haliscomenobacter hydrossis DSM 1100.</title>
        <authorList>
            <consortium name="US DOE Joint Genome Institute (JGI-PGF)"/>
            <person name="Lucas S."/>
            <person name="Han J."/>
            <person name="Lapidus A."/>
            <person name="Bruce D."/>
            <person name="Goodwin L."/>
            <person name="Pitluck S."/>
            <person name="Peters L."/>
            <person name="Kyrpides N."/>
            <person name="Mavromatis K."/>
            <person name="Ivanova N."/>
            <person name="Ovchinnikova G."/>
            <person name="Pagani I."/>
            <person name="Daligault H."/>
            <person name="Detter J.C."/>
            <person name="Han C."/>
            <person name="Land M."/>
            <person name="Hauser L."/>
            <person name="Markowitz V."/>
            <person name="Cheng J.-F."/>
            <person name="Hugenholtz P."/>
            <person name="Woyke T."/>
            <person name="Wu D."/>
            <person name="Verbarg S."/>
            <person name="Frueling A."/>
            <person name="Brambilla E."/>
            <person name="Klenk H.-P."/>
            <person name="Eisen J.A."/>
        </authorList>
    </citation>
    <scope>NUCLEOTIDE SEQUENCE</scope>
    <source>
        <strain>DSM 1100</strain>
    </source>
</reference>
<evidence type="ECO:0000256" key="2">
    <source>
        <dbReference type="ARBA" id="ARBA00022448"/>
    </source>
</evidence>